<proteinExistence type="predicted"/>
<evidence type="ECO:0000313" key="3">
    <source>
        <dbReference type="Proteomes" id="UP000659223"/>
    </source>
</evidence>
<dbReference type="RefSeq" id="WP_190022518.1">
    <property type="nucleotide sequence ID" value="NZ_BMUT01000006.1"/>
</dbReference>
<dbReference type="Pfam" id="PF04149">
    <property type="entry name" value="DUF397"/>
    <property type="match status" value="1"/>
</dbReference>
<keyword evidence="3" id="KW-1185">Reference proteome</keyword>
<dbReference type="EMBL" id="BMUT01000006">
    <property type="protein sequence ID" value="GGX85544.1"/>
    <property type="molecule type" value="Genomic_DNA"/>
</dbReference>
<dbReference type="Proteomes" id="UP000659223">
    <property type="component" value="Unassembled WGS sequence"/>
</dbReference>
<evidence type="ECO:0000259" key="1">
    <source>
        <dbReference type="Pfam" id="PF04149"/>
    </source>
</evidence>
<accession>A0ABQ2YIX2</accession>
<comment type="caution">
    <text evidence="2">The sequence shown here is derived from an EMBL/GenBank/DDBJ whole genome shotgun (WGS) entry which is preliminary data.</text>
</comment>
<dbReference type="InterPro" id="IPR007278">
    <property type="entry name" value="DUF397"/>
</dbReference>
<name>A0ABQ2YIX2_9ACTN</name>
<evidence type="ECO:0000313" key="2">
    <source>
        <dbReference type="EMBL" id="GGX85544.1"/>
    </source>
</evidence>
<organism evidence="2 3">
    <name type="scientific">Streptomyces hiroshimensis</name>
    <dbReference type="NCBI Taxonomy" id="66424"/>
    <lineage>
        <taxon>Bacteria</taxon>
        <taxon>Bacillati</taxon>
        <taxon>Actinomycetota</taxon>
        <taxon>Actinomycetes</taxon>
        <taxon>Kitasatosporales</taxon>
        <taxon>Streptomycetaceae</taxon>
        <taxon>Streptomyces</taxon>
    </lineage>
</organism>
<feature type="domain" description="DUF397" evidence="1">
    <location>
        <begin position="3"/>
        <end position="56"/>
    </location>
</feature>
<protein>
    <recommendedName>
        <fullName evidence="1">DUF397 domain-containing protein</fullName>
    </recommendedName>
</protein>
<gene>
    <name evidence="2" type="ORF">GCM10010324_34230</name>
</gene>
<sequence>MITWQKSTYSGTGDGGNDCVEVAAAGEAIALRESDTPATVVRATPRALGTLIRTLKAGTGRG</sequence>
<reference evidence="3" key="1">
    <citation type="journal article" date="2019" name="Int. J. Syst. Evol. Microbiol.">
        <title>The Global Catalogue of Microorganisms (GCM) 10K type strain sequencing project: providing services to taxonomists for standard genome sequencing and annotation.</title>
        <authorList>
            <consortium name="The Broad Institute Genomics Platform"/>
            <consortium name="The Broad Institute Genome Sequencing Center for Infectious Disease"/>
            <person name="Wu L."/>
            <person name="Ma J."/>
        </authorList>
    </citation>
    <scope>NUCLEOTIDE SEQUENCE [LARGE SCALE GENOMIC DNA]</scope>
    <source>
        <strain evidence="3">JCM 4586</strain>
    </source>
</reference>